<dbReference type="GO" id="GO:0005524">
    <property type="term" value="F:ATP binding"/>
    <property type="evidence" value="ECO:0007669"/>
    <property type="project" value="UniProtKB-UniRule"/>
</dbReference>
<dbReference type="RefSeq" id="WP_270113152.1">
    <property type="nucleotide sequence ID" value="NZ_JAPZVP010000036.1"/>
</dbReference>
<reference evidence="7" key="1">
    <citation type="submission" date="2022-12" db="EMBL/GenBank/DDBJ databases">
        <title>Gycomyces niveus sp.nov.,a novel actinomycete isolated from soil in Shouguan.</title>
        <authorList>
            <person name="Yang X."/>
        </authorList>
    </citation>
    <scope>NUCLEOTIDE SEQUENCE</scope>
    <source>
        <strain evidence="7">NEAU-A15</strain>
    </source>
</reference>
<dbReference type="GO" id="GO:0003677">
    <property type="term" value="F:DNA binding"/>
    <property type="evidence" value="ECO:0007669"/>
    <property type="project" value="InterPro"/>
</dbReference>
<keyword evidence="8" id="KW-1185">Reference proteome</keyword>
<dbReference type="Proteomes" id="UP001146067">
    <property type="component" value="Unassembled WGS sequence"/>
</dbReference>
<dbReference type="GO" id="GO:0043138">
    <property type="term" value="F:3'-5' DNA helicase activity"/>
    <property type="evidence" value="ECO:0007669"/>
    <property type="project" value="TreeGrafter"/>
</dbReference>
<dbReference type="PANTHER" id="PTHR11070">
    <property type="entry name" value="UVRD / RECB / PCRA DNA HELICASE FAMILY MEMBER"/>
    <property type="match status" value="1"/>
</dbReference>
<organism evidence="7 8">
    <name type="scientific">Glycomyces luteolus</name>
    <dbReference type="NCBI Taxonomy" id="2670330"/>
    <lineage>
        <taxon>Bacteria</taxon>
        <taxon>Bacillati</taxon>
        <taxon>Actinomycetota</taxon>
        <taxon>Actinomycetes</taxon>
        <taxon>Glycomycetales</taxon>
        <taxon>Glycomycetaceae</taxon>
        <taxon>Glycomyces</taxon>
    </lineage>
</organism>
<dbReference type="GO" id="GO:0000725">
    <property type="term" value="P:recombinational repair"/>
    <property type="evidence" value="ECO:0007669"/>
    <property type="project" value="TreeGrafter"/>
</dbReference>
<dbReference type="PROSITE" id="PS51198">
    <property type="entry name" value="UVRD_HELICASE_ATP_BIND"/>
    <property type="match status" value="1"/>
</dbReference>
<dbReference type="InterPro" id="IPR014016">
    <property type="entry name" value="UvrD-like_ATP-bd"/>
</dbReference>
<evidence type="ECO:0000256" key="5">
    <source>
        <dbReference type="PROSITE-ProRule" id="PRU00560"/>
    </source>
</evidence>
<evidence type="ECO:0000256" key="1">
    <source>
        <dbReference type="ARBA" id="ARBA00022741"/>
    </source>
</evidence>
<dbReference type="InterPro" id="IPR000212">
    <property type="entry name" value="DNA_helicase_UvrD/REP"/>
</dbReference>
<dbReference type="AlphaFoldDB" id="A0A9X3PCX3"/>
<dbReference type="EMBL" id="JAPZVP010000036">
    <property type="protein sequence ID" value="MDA1363066.1"/>
    <property type="molecule type" value="Genomic_DNA"/>
</dbReference>
<protein>
    <submittedName>
        <fullName evidence="7">ATP-dependent helicase</fullName>
    </submittedName>
</protein>
<dbReference type="PANTHER" id="PTHR11070:SF2">
    <property type="entry name" value="ATP-DEPENDENT DNA HELICASE SRS2"/>
    <property type="match status" value="1"/>
</dbReference>
<gene>
    <name evidence="7" type="ORF">O1R50_25865</name>
</gene>
<comment type="caution">
    <text evidence="7">The sequence shown here is derived from an EMBL/GenBank/DDBJ whole genome shotgun (WGS) entry which is preliminary data.</text>
</comment>
<dbReference type="GO" id="GO:0016787">
    <property type="term" value="F:hydrolase activity"/>
    <property type="evidence" value="ECO:0007669"/>
    <property type="project" value="UniProtKB-UniRule"/>
</dbReference>
<dbReference type="Pfam" id="PF00580">
    <property type="entry name" value="UvrD-helicase"/>
    <property type="match status" value="1"/>
</dbReference>
<keyword evidence="4 5" id="KW-0067">ATP-binding</keyword>
<name>A0A9X3PCX3_9ACTN</name>
<keyword evidence="3 5" id="KW-0347">Helicase</keyword>
<sequence>MTDSDLTEAQRVLVEADENLFVAACPGAGKTRAMVARFLKRTSEEHRRGVALVSFTNAAVDEVRSRCGDRTDVFKAPNFVGTFDSFIHRFLVTPLFVKFYKVHPRYVQSWSEIPSAKFRMDISRSADVNLKWFDFDDRLRATLNMAKVDRSFGDAAAKKQLEELRSVAEGRANWILGKLLRAGTVSCDIARFLAEIWLSNDNYRPIISGLIRSRFTEVIVDEVQDCGREELVILEFLRDLGIRIVAVGDLDQAIYEFRDATPAEVKAFGATLPLRTELVDNWRSSPAICAFNDSLRSQVMTERAAGPSAGTGFPVHLIRYANPDEILPAALSLAEQHDAEPGDLVLLAHKRTDAMRAAGIASSKDFSWKGVASVADAGIKLRSAATDASTRRDAIRRVERNLLTVIADGRDLQHMSTEGICDELGIDGRRLRELAVRTAVTLSVREKSRSQFAQEVRAYFRAVPWTDLNITTPRLDRLGKQFQAPDEKIWERISAQSKALVQGSTVHGVKGREFRAVGLVIPKPRKSNERSSRTVLDDWEQGLDSEARRVLYVGGSRAQDLLMLFVHEQQSGQVGQILKRSHVPVVQLEAGPLRNSIKP</sequence>
<keyword evidence="1 5" id="KW-0547">Nucleotide-binding</keyword>
<dbReference type="Gene3D" id="3.40.50.300">
    <property type="entry name" value="P-loop containing nucleotide triphosphate hydrolases"/>
    <property type="match status" value="2"/>
</dbReference>
<evidence type="ECO:0000256" key="2">
    <source>
        <dbReference type="ARBA" id="ARBA00022801"/>
    </source>
</evidence>
<dbReference type="SUPFAM" id="SSF52540">
    <property type="entry name" value="P-loop containing nucleoside triphosphate hydrolases"/>
    <property type="match status" value="1"/>
</dbReference>
<accession>A0A9X3PCX3</accession>
<evidence type="ECO:0000313" key="8">
    <source>
        <dbReference type="Proteomes" id="UP001146067"/>
    </source>
</evidence>
<evidence type="ECO:0000259" key="6">
    <source>
        <dbReference type="PROSITE" id="PS51198"/>
    </source>
</evidence>
<dbReference type="InterPro" id="IPR027417">
    <property type="entry name" value="P-loop_NTPase"/>
</dbReference>
<feature type="domain" description="UvrD-like helicase ATP-binding" evidence="6">
    <location>
        <begin position="3"/>
        <end position="285"/>
    </location>
</feature>
<evidence type="ECO:0000256" key="4">
    <source>
        <dbReference type="ARBA" id="ARBA00022840"/>
    </source>
</evidence>
<feature type="binding site" evidence="5">
    <location>
        <begin position="24"/>
        <end position="31"/>
    </location>
    <ligand>
        <name>ATP</name>
        <dbReference type="ChEBI" id="CHEBI:30616"/>
    </ligand>
</feature>
<evidence type="ECO:0000256" key="3">
    <source>
        <dbReference type="ARBA" id="ARBA00022806"/>
    </source>
</evidence>
<proteinExistence type="predicted"/>
<evidence type="ECO:0000313" key="7">
    <source>
        <dbReference type="EMBL" id="MDA1363066.1"/>
    </source>
</evidence>
<keyword evidence="2 5" id="KW-0378">Hydrolase</keyword>